<reference evidence="1 2" key="1">
    <citation type="journal article" date="2021" name="J. Hered.">
        <title>A chromosome-level genome assembly of the parasitoid wasp, Cotesia glomerata (Hymenoptera: Braconidae).</title>
        <authorList>
            <person name="Pinto B.J."/>
            <person name="Weis J.J."/>
            <person name="Gamble T."/>
            <person name="Ode P.J."/>
            <person name="Paul R."/>
            <person name="Zaspel J.M."/>
        </authorList>
    </citation>
    <scope>NUCLEOTIDE SEQUENCE [LARGE SCALE GENOMIC DNA]</scope>
    <source>
        <strain evidence="1">CgM1</strain>
    </source>
</reference>
<evidence type="ECO:0000313" key="1">
    <source>
        <dbReference type="EMBL" id="KAH0568045.1"/>
    </source>
</evidence>
<sequence length="137" mass="15171">MIRVGVVGIDVLKFPTPRTFSRSFSAQNPPILARLESHPRKPAKLEAAALSPTHTNMASSTSMTTREAPYSHPSIAKTIQPLRPNTLATMRDFANTGSVLLLQRIQVTVKKRIITISLDLTMVYNRLDQLSFALSKL</sequence>
<dbReference type="AlphaFoldDB" id="A0AAV7J515"/>
<organism evidence="1 2">
    <name type="scientific">Cotesia glomerata</name>
    <name type="common">Lepidopteran parasitic wasp</name>
    <name type="synonym">Apanteles glomeratus</name>
    <dbReference type="NCBI Taxonomy" id="32391"/>
    <lineage>
        <taxon>Eukaryota</taxon>
        <taxon>Metazoa</taxon>
        <taxon>Ecdysozoa</taxon>
        <taxon>Arthropoda</taxon>
        <taxon>Hexapoda</taxon>
        <taxon>Insecta</taxon>
        <taxon>Pterygota</taxon>
        <taxon>Neoptera</taxon>
        <taxon>Endopterygota</taxon>
        <taxon>Hymenoptera</taxon>
        <taxon>Apocrita</taxon>
        <taxon>Ichneumonoidea</taxon>
        <taxon>Braconidae</taxon>
        <taxon>Microgastrinae</taxon>
        <taxon>Cotesia</taxon>
    </lineage>
</organism>
<dbReference type="Proteomes" id="UP000826195">
    <property type="component" value="Unassembled WGS sequence"/>
</dbReference>
<gene>
    <name evidence="1" type="ORF">KQX54_018014</name>
</gene>
<accession>A0AAV7J515</accession>
<name>A0AAV7J515_COTGL</name>
<proteinExistence type="predicted"/>
<evidence type="ECO:0000313" key="2">
    <source>
        <dbReference type="Proteomes" id="UP000826195"/>
    </source>
</evidence>
<comment type="caution">
    <text evidence="1">The sequence shown here is derived from an EMBL/GenBank/DDBJ whole genome shotgun (WGS) entry which is preliminary data.</text>
</comment>
<dbReference type="EMBL" id="JAHXZJ010000001">
    <property type="protein sequence ID" value="KAH0568045.1"/>
    <property type="molecule type" value="Genomic_DNA"/>
</dbReference>
<protein>
    <submittedName>
        <fullName evidence="1">Uncharacterized protein</fullName>
    </submittedName>
</protein>
<keyword evidence="2" id="KW-1185">Reference proteome</keyword>